<sequence length="220" mass="26038">MMEEINSVCELEWRKFNWSIMPEDVHSPKQIFTQFDTFMWMDTSINLENKKYLDPIFEGIEYGKISEIVFPGGARHSIHYATNLRMFTYLPIITDWIKIENKKWDTEMYEANFIIVHKSEYTRNFLKWALLCAATKQCIQPDGSELYCKSPRTTIGTCHRFDQSVMNILNVNSEYQRSLIGFIPHFHADHPRRKSKSSVRRKEQLDKNLDFKMGVACCEN</sequence>
<organism evidence="1 2">
    <name type="scientific">Meloidogyne enterolobii</name>
    <name type="common">Root-knot nematode worm</name>
    <name type="synonym">Meloidogyne mayaguensis</name>
    <dbReference type="NCBI Taxonomy" id="390850"/>
    <lineage>
        <taxon>Eukaryota</taxon>
        <taxon>Metazoa</taxon>
        <taxon>Ecdysozoa</taxon>
        <taxon>Nematoda</taxon>
        <taxon>Chromadorea</taxon>
        <taxon>Rhabditida</taxon>
        <taxon>Tylenchina</taxon>
        <taxon>Tylenchomorpha</taxon>
        <taxon>Tylenchoidea</taxon>
        <taxon>Meloidogynidae</taxon>
        <taxon>Meloidogyninae</taxon>
        <taxon>Meloidogyne</taxon>
    </lineage>
</organism>
<accession>A0A6V7TL78</accession>
<dbReference type="AlphaFoldDB" id="A0A6V7TL78"/>
<reference evidence="1 2" key="1">
    <citation type="submission" date="2020-08" db="EMBL/GenBank/DDBJ databases">
        <authorList>
            <person name="Koutsovoulos G."/>
            <person name="Danchin GJ E."/>
        </authorList>
    </citation>
    <scope>NUCLEOTIDE SEQUENCE [LARGE SCALE GENOMIC DNA]</scope>
</reference>
<dbReference type="PANTHER" id="PTHR31389:SF4">
    <property type="entry name" value="LD39211P"/>
    <property type="match status" value="1"/>
</dbReference>
<dbReference type="EMBL" id="CAJEWN010000003">
    <property type="protein sequence ID" value="CAD2124984.1"/>
    <property type="molecule type" value="Genomic_DNA"/>
</dbReference>
<protein>
    <submittedName>
        <fullName evidence="1">Uncharacterized protein</fullName>
    </submittedName>
</protein>
<gene>
    <name evidence="1" type="ORF">MENT_LOCUS1023</name>
</gene>
<name>A0A6V7TL78_MELEN</name>
<comment type="caution">
    <text evidence="1">The sequence shown here is derived from an EMBL/GenBank/DDBJ whole genome shotgun (WGS) entry which is preliminary data.</text>
</comment>
<evidence type="ECO:0000313" key="1">
    <source>
        <dbReference type="EMBL" id="CAD2124984.1"/>
    </source>
</evidence>
<dbReference type="OrthoDB" id="5787372at2759"/>
<dbReference type="Proteomes" id="UP000580250">
    <property type="component" value="Unassembled WGS sequence"/>
</dbReference>
<dbReference type="PANTHER" id="PTHR31389">
    <property type="entry name" value="LD39211P"/>
    <property type="match status" value="1"/>
</dbReference>
<proteinExistence type="predicted"/>
<evidence type="ECO:0000313" key="2">
    <source>
        <dbReference type="Proteomes" id="UP000580250"/>
    </source>
</evidence>